<dbReference type="Proteomes" id="UP000002051">
    <property type="component" value="Unassembled WGS sequence"/>
</dbReference>
<dbReference type="EMBL" id="CM001223">
    <property type="protein sequence ID" value="AES79125.1"/>
    <property type="molecule type" value="Genomic_DNA"/>
</dbReference>
<feature type="domain" description="F-box" evidence="1">
    <location>
        <begin position="12"/>
        <end position="58"/>
    </location>
</feature>
<dbReference type="SMART" id="SM00256">
    <property type="entry name" value="FBOX"/>
    <property type="match status" value="1"/>
</dbReference>
<evidence type="ECO:0000313" key="4">
    <source>
        <dbReference type="Proteomes" id="UP000002051"/>
    </source>
</evidence>
<evidence type="ECO:0000313" key="3">
    <source>
        <dbReference type="EnsemblPlants" id="AES79125"/>
    </source>
</evidence>
<dbReference type="OMA" id="TNFISVH"/>
<proteinExistence type="predicted"/>
<reference evidence="3" key="3">
    <citation type="submission" date="2015-04" db="UniProtKB">
        <authorList>
            <consortium name="EnsemblPlants"/>
        </authorList>
    </citation>
    <scope>IDENTIFICATION</scope>
    <source>
        <strain evidence="3">cv. Jemalong A17</strain>
    </source>
</reference>
<dbReference type="SUPFAM" id="SSF81383">
    <property type="entry name" value="F-box domain"/>
    <property type="match status" value="1"/>
</dbReference>
<reference evidence="2 4" key="2">
    <citation type="journal article" date="2014" name="BMC Genomics">
        <title>An improved genome release (version Mt4.0) for the model legume Medicago truncatula.</title>
        <authorList>
            <person name="Tang H."/>
            <person name="Krishnakumar V."/>
            <person name="Bidwell S."/>
            <person name="Rosen B."/>
            <person name="Chan A."/>
            <person name="Zhou S."/>
            <person name="Gentzbittel L."/>
            <person name="Childs K.L."/>
            <person name="Yandell M."/>
            <person name="Gundlach H."/>
            <person name="Mayer K.F."/>
            <person name="Schwartz D.C."/>
            <person name="Town C.D."/>
        </authorList>
    </citation>
    <scope>GENOME REANNOTATION</scope>
    <source>
        <strain evidence="3 4">cv. Jemalong A17</strain>
    </source>
</reference>
<organism evidence="2 4">
    <name type="scientific">Medicago truncatula</name>
    <name type="common">Barrel medic</name>
    <name type="synonym">Medicago tribuloides</name>
    <dbReference type="NCBI Taxonomy" id="3880"/>
    <lineage>
        <taxon>Eukaryota</taxon>
        <taxon>Viridiplantae</taxon>
        <taxon>Streptophyta</taxon>
        <taxon>Embryophyta</taxon>
        <taxon>Tracheophyta</taxon>
        <taxon>Spermatophyta</taxon>
        <taxon>Magnoliopsida</taxon>
        <taxon>eudicotyledons</taxon>
        <taxon>Gunneridae</taxon>
        <taxon>Pentapetalae</taxon>
        <taxon>rosids</taxon>
        <taxon>fabids</taxon>
        <taxon>Fabales</taxon>
        <taxon>Fabaceae</taxon>
        <taxon>Papilionoideae</taxon>
        <taxon>50 kb inversion clade</taxon>
        <taxon>NPAAA clade</taxon>
        <taxon>Hologalegina</taxon>
        <taxon>IRL clade</taxon>
        <taxon>Trifolieae</taxon>
        <taxon>Medicago</taxon>
    </lineage>
</organism>
<sequence length="61" mass="7146">MCYQSPTTKIAAESLAILPEKLLMEMLSYLPLKTLIRFKCVSHSWKELIPLLQFWLFIAVF</sequence>
<dbReference type="Gene3D" id="1.20.1280.50">
    <property type="match status" value="1"/>
</dbReference>
<dbReference type="InterPro" id="IPR001810">
    <property type="entry name" value="F-box_dom"/>
</dbReference>
<reference evidence="2 4" key="1">
    <citation type="journal article" date="2011" name="Nature">
        <title>The Medicago genome provides insight into the evolution of rhizobial symbioses.</title>
        <authorList>
            <person name="Young N.D."/>
            <person name="Debelle F."/>
            <person name="Oldroyd G.E."/>
            <person name="Geurts R."/>
            <person name="Cannon S.B."/>
            <person name="Udvardi M.K."/>
            <person name="Benedito V.A."/>
            <person name="Mayer K.F."/>
            <person name="Gouzy J."/>
            <person name="Schoof H."/>
            <person name="Van de Peer Y."/>
            <person name="Proost S."/>
            <person name="Cook D.R."/>
            <person name="Meyers B.C."/>
            <person name="Spannagl M."/>
            <person name="Cheung F."/>
            <person name="De Mita S."/>
            <person name="Krishnakumar V."/>
            <person name="Gundlach H."/>
            <person name="Zhou S."/>
            <person name="Mudge J."/>
            <person name="Bharti A.K."/>
            <person name="Murray J.D."/>
            <person name="Naoumkina M.A."/>
            <person name="Rosen B."/>
            <person name="Silverstein K.A."/>
            <person name="Tang H."/>
            <person name="Rombauts S."/>
            <person name="Zhao P.X."/>
            <person name="Zhou P."/>
            <person name="Barbe V."/>
            <person name="Bardou P."/>
            <person name="Bechner M."/>
            <person name="Bellec A."/>
            <person name="Berger A."/>
            <person name="Berges H."/>
            <person name="Bidwell S."/>
            <person name="Bisseling T."/>
            <person name="Choisne N."/>
            <person name="Couloux A."/>
            <person name="Denny R."/>
            <person name="Deshpande S."/>
            <person name="Dai X."/>
            <person name="Doyle J.J."/>
            <person name="Dudez A.M."/>
            <person name="Farmer A.D."/>
            <person name="Fouteau S."/>
            <person name="Franken C."/>
            <person name="Gibelin C."/>
            <person name="Gish J."/>
            <person name="Goldstein S."/>
            <person name="Gonzalez A.J."/>
            <person name="Green P.J."/>
            <person name="Hallab A."/>
            <person name="Hartog M."/>
            <person name="Hua A."/>
            <person name="Humphray S.J."/>
            <person name="Jeong D.H."/>
            <person name="Jing Y."/>
            <person name="Jocker A."/>
            <person name="Kenton S.M."/>
            <person name="Kim D.J."/>
            <person name="Klee K."/>
            <person name="Lai H."/>
            <person name="Lang C."/>
            <person name="Lin S."/>
            <person name="Macmil S.L."/>
            <person name="Magdelenat G."/>
            <person name="Matthews L."/>
            <person name="McCorrison J."/>
            <person name="Monaghan E.L."/>
            <person name="Mun J.H."/>
            <person name="Najar F.Z."/>
            <person name="Nicholson C."/>
            <person name="Noirot C."/>
            <person name="O'Bleness M."/>
            <person name="Paule C.R."/>
            <person name="Poulain J."/>
            <person name="Prion F."/>
            <person name="Qin B."/>
            <person name="Qu C."/>
            <person name="Retzel E.F."/>
            <person name="Riddle C."/>
            <person name="Sallet E."/>
            <person name="Samain S."/>
            <person name="Samson N."/>
            <person name="Sanders I."/>
            <person name="Saurat O."/>
            <person name="Scarpelli C."/>
            <person name="Schiex T."/>
            <person name="Segurens B."/>
            <person name="Severin A.J."/>
            <person name="Sherrier D.J."/>
            <person name="Shi R."/>
            <person name="Sims S."/>
            <person name="Singer S.R."/>
            <person name="Sinharoy S."/>
            <person name="Sterck L."/>
            <person name="Viollet A."/>
            <person name="Wang B.B."/>
            <person name="Wang K."/>
            <person name="Wang M."/>
            <person name="Wang X."/>
            <person name="Warfsmann J."/>
            <person name="Weissenbach J."/>
            <person name="White D.D."/>
            <person name="White J.D."/>
            <person name="Wiley G.B."/>
            <person name="Wincker P."/>
            <person name="Xing Y."/>
            <person name="Yang L."/>
            <person name="Yao Z."/>
            <person name="Ying F."/>
            <person name="Zhai J."/>
            <person name="Zhou L."/>
            <person name="Zuber A."/>
            <person name="Denarie J."/>
            <person name="Dixon R.A."/>
            <person name="May G.D."/>
            <person name="Schwartz D.C."/>
            <person name="Rogers J."/>
            <person name="Quetier F."/>
            <person name="Town C.D."/>
            <person name="Roe B.A."/>
        </authorList>
    </citation>
    <scope>NUCLEOTIDE SEQUENCE [LARGE SCALE GENOMIC DNA]</scope>
    <source>
        <strain evidence="2">A17</strain>
        <strain evidence="3 4">cv. Jemalong A17</strain>
    </source>
</reference>
<dbReference type="AlphaFoldDB" id="G7L169"/>
<dbReference type="HOGENOM" id="CLU_2926131_0_0_1"/>
<accession>G7L169</accession>
<protein>
    <submittedName>
        <fullName evidence="2">F-box-like protein</fullName>
    </submittedName>
</protein>
<keyword evidence="4" id="KW-1185">Reference proteome</keyword>
<dbReference type="Pfam" id="PF00646">
    <property type="entry name" value="F-box"/>
    <property type="match status" value="1"/>
</dbReference>
<dbReference type="PROSITE" id="PS50181">
    <property type="entry name" value="FBOX"/>
    <property type="match status" value="1"/>
</dbReference>
<dbReference type="EnsemblPlants" id="AES79125">
    <property type="protein sequence ID" value="AES79125"/>
    <property type="gene ID" value="MTR_7g057110"/>
</dbReference>
<name>G7L169_MEDTR</name>
<dbReference type="PaxDb" id="3880-AES79125"/>
<dbReference type="InterPro" id="IPR036047">
    <property type="entry name" value="F-box-like_dom_sf"/>
</dbReference>
<gene>
    <name evidence="2" type="ordered locus">MTR_7g057110</name>
</gene>
<evidence type="ECO:0000259" key="1">
    <source>
        <dbReference type="PROSITE" id="PS50181"/>
    </source>
</evidence>
<evidence type="ECO:0000313" key="2">
    <source>
        <dbReference type="EMBL" id="AES79125.1"/>
    </source>
</evidence>